<dbReference type="EC" id="3.4.19.12" evidence="2"/>
<dbReference type="PANTHER" id="PTHR13367:SF34">
    <property type="match status" value="1"/>
</dbReference>
<evidence type="ECO:0000313" key="11">
    <source>
        <dbReference type="Proteomes" id="UP000284706"/>
    </source>
</evidence>
<evidence type="ECO:0000313" key="10">
    <source>
        <dbReference type="EMBL" id="PPQ64858.1"/>
    </source>
</evidence>
<evidence type="ECO:0000259" key="8">
    <source>
        <dbReference type="Pfam" id="PF12359"/>
    </source>
</evidence>
<dbReference type="OrthoDB" id="3182339at2759"/>
<comment type="catalytic activity">
    <reaction evidence="1">
        <text>Thiol-dependent hydrolysis of ester, thioester, amide, peptide and isopeptide bonds formed by the C-terminal Gly of ubiquitin (a 76-residue protein attached to proteins as an intracellular targeting signal).</text>
        <dbReference type="EC" id="3.4.19.12"/>
    </reaction>
</comment>
<dbReference type="EMBL" id="NHYE01005661">
    <property type="protein sequence ID" value="PPQ64858.1"/>
    <property type="molecule type" value="Genomic_DNA"/>
</dbReference>
<dbReference type="GO" id="GO:0004843">
    <property type="term" value="F:cysteine-type deubiquitinase activity"/>
    <property type="evidence" value="ECO:0007669"/>
    <property type="project" value="UniProtKB-EC"/>
</dbReference>
<protein>
    <recommendedName>
        <fullName evidence="2">ubiquitinyl hydrolase 1</fullName>
        <ecNumber evidence="2">3.4.19.12</ecNumber>
    </recommendedName>
</protein>
<evidence type="ECO:0000259" key="9">
    <source>
        <dbReference type="Pfam" id="PF20255"/>
    </source>
</evidence>
<gene>
    <name evidence="10" type="ORF">CVT26_002576</name>
</gene>
<dbReference type="InParanoid" id="A0A409VF25"/>
<evidence type="ECO:0000256" key="6">
    <source>
        <dbReference type="ARBA" id="ARBA00022807"/>
    </source>
</evidence>
<keyword evidence="3" id="KW-0645">Protease</keyword>
<dbReference type="Pfam" id="PF20255">
    <property type="entry name" value="DUF6606"/>
    <property type="match status" value="1"/>
</dbReference>
<dbReference type="GO" id="GO:0006508">
    <property type="term" value="P:proteolysis"/>
    <property type="evidence" value="ECO:0007669"/>
    <property type="project" value="UniProtKB-KW"/>
</dbReference>
<dbReference type="InterPro" id="IPR046541">
    <property type="entry name" value="DUF6606"/>
</dbReference>
<dbReference type="InterPro" id="IPR022105">
    <property type="entry name" value="DUF3645"/>
</dbReference>
<evidence type="ECO:0000256" key="2">
    <source>
        <dbReference type="ARBA" id="ARBA00012759"/>
    </source>
</evidence>
<evidence type="ECO:0000256" key="3">
    <source>
        <dbReference type="ARBA" id="ARBA00022670"/>
    </source>
</evidence>
<evidence type="ECO:0000256" key="1">
    <source>
        <dbReference type="ARBA" id="ARBA00000707"/>
    </source>
</evidence>
<keyword evidence="5" id="KW-0378">Hydrolase</keyword>
<accession>A0A409VF25</accession>
<dbReference type="Pfam" id="PF12359">
    <property type="entry name" value="DUF3645"/>
    <property type="match status" value="1"/>
</dbReference>
<keyword evidence="4" id="KW-0833">Ubl conjugation pathway</keyword>
<feature type="domain" description="DUF3645" evidence="8">
    <location>
        <begin position="2413"/>
        <end position="2445"/>
    </location>
</feature>
<evidence type="ECO:0000256" key="4">
    <source>
        <dbReference type="ARBA" id="ARBA00022786"/>
    </source>
</evidence>
<reference evidence="10 11" key="1">
    <citation type="journal article" date="2018" name="Evol. Lett.">
        <title>Horizontal gene cluster transfer increased hallucinogenic mushroom diversity.</title>
        <authorList>
            <person name="Reynolds H.T."/>
            <person name="Vijayakumar V."/>
            <person name="Gluck-Thaler E."/>
            <person name="Korotkin H.B."/>
            <person name="Matheny P.B."/>
            <person name="Slot J.C."/>
        </authorList>
    </citation>
    <scope>NUCLEOTIDE SEQUENCE [LARGE SCALE GENOMIC DNA]</scope>
    <source>
        <strain evidence="10 11">SRW20</strain>
    </source>
</reference>
<dbReference type="InterPro" id="IPR022099">
    <property type="entry name" value="DUF3638"/>
</dbReference>
<feature type="domain" description="DUF6606" evidence="9">
    <location>
        <begin position="14"/>
        <end position="272"/>
    </location>
</feature>
<dbReference type="InterPro" id="IPR051346">
    <property type="entry name" value="OTU_Deubiquitinase"/>
</dbReference>
<evidence type="ECO:0000256" key="5">
    <source>
        <dbReference type="ARBA" id="ARBA00022801"/>
    </source>
</evidence>
<sequence>MPPEDPTDDELFYLLHHVFLPPKLPQEEDLTTDHEAALCRAAYNASKKFVSFLDNEKQAEWGRVSKMLKMFLKTTRAPDKAAMVQDILLLAEGECFVFNIRAHNAALTIQRKGNVVVYSAFEVSPLPLAVMSTEGKLIRSFPGPAVQLSLDIALNENFVEQLVSYLIHMDGDPIDAGVYTEKAGSKVHKPRETNHPRYITQLLMMILRGLGDEADIQRFTKRVSDDVCWQGALKPWRRSGLWLIIRVAVQLMVATRDTYKAFVIFFQMELLKLMLKKDFPSELIHVARVKTARRIYKMRQLSRKLLTNFQTTSKTIHDHLQARWTAEQAAQSRSPTYTHDPSTIEASTSMKLTASRQYLEKVLRPQAHSRRSTLFIPPKAPRLRDVQDFSTIAGGGLAKALEADQHTALVDFEWLIENHLEEWLRGSAYNEATSKTLARCMDQYYKAAKDFYADIPESLSVMLLTVMELWVGMDKVAVKHMRDLDKYSPEIPVNFLDSLLIRRAKSIRRVEAIEAYLRQRHEAATIDTSVFSSEPTASSFSVRYYASSNEMKQLRRDIEDKARQDREKKKAELIKANAVHASLKEERDALLRCDFIVFHDTGRSVHSHWCQRCALNNRMSSMSIEVHEWPLPTKPHQAEAICFELRCPEVYSFWRSRTYMILRDLGASHAEEDVWSPKGKLEEYDGLSNWRDSRYWESGRLRLGSSVMTFGRTHFHSVPIPAEVKSVCVNHGADWRLYDAERGEEVMTEWEDNVNLDKYCTLKIPKIDAEDGKKGPYADLQYAVTKTTHSHNETIARQGDCPPSLNLHEYLAFTNLRCGGNLQWLNIARELRTNVLTFSREEVHILLMQAAWQLGPSVIEMNSSSGQVSGGAWKRAWHRELEEPEFGMVLIREARELLKRVEANWMEGVTVKTIIYLISRLLASIGSQNNQTHQHVCQEGYALLFEARKITRKWMREIVSKLQSAPNDKESAELQTRACEMACICRATYDVDPESRLNDMLSTEDDVAVFLECAIVVHDNSPSLLTEKSAKSGLPQSHSVLTKMLHRDKRLSLMLEPKLRSVLSQRALDNAISAIWSGFHSSGEDDKCWSILPKPQDQWLTTETSPPSGQQAQHVHFNMLDGRLLVDGKPLGRLPKEIVEHDTYKRIFGQKIFDVIPGDMPGMDYATRSLVHGHQIFFSIRNDNRDLIIRARTPEGEVYEHIPYTNFLEDFPKLYALEYVHWMNVRSAEIEFRPTEKSWERSDQNWHLLFHQDGQPSRMVLRTAAEVTYLVDIHSSMFKGIAKKLRPLEVDDYVTITVDSQTHIVTVDLPRFRLAFFVNGLGILESKNMLGMVVDPDQHTGTMIGLYNQLVLCHKDPAFAALPRSRCVLIPHGHVHWLLTEEKHHVRVYIDTVPKSHFARHVTWYKYEVDTELGYLIGNVQPASRLFKIYLHALCSHPLPDPLTHQTGTEHALQELAGAASFSFQKLTQAEVELLKLIGNLTPKRSYHTPHEKSMQKTAWVNLLPALSQHGGFYLTVKKILNHAGSLAMFNSPKAGTEPDLRFKTDTEAYLMDRAMHRAAIYYEISSLLQPSGSFDRTYSARDSPHDGEHDPDGIEAMKIARLVFCWSPGLTRHLASGELIQLFKYLGALHGPTRDILLEYKPDWQQQNLTTSWITLYGHCREFQGESKRFTFAFLFGFLAYTKRLFRKWLPIFLAIAMMQSASSPPPPQHSSYDLSAGFQPSEDHVRKIIKDGAHKLPNTPAASCEQLESEGHQQWANRKETFYNESIDRRTERIMHSAMLREHSSDPNWPFAEPSDGQWFDVPRIKARLNSYFSSCNRNAALRQFSQQVTIALQAINHTPSMSEVLSRFQFIPRFDVSSRPPIPLTLENLLNTRKHLVPSFMEQEFGVGAPTLTRLTCQSRDTHDLKALLHRFRRNATSNLAPLYSARLENSRQQLNNQKQVSMPSGLPTVDSCVAYQKRCSTRSENVFASLHSVLAPLDCAAQVLEYAGLWPRIHSRTLLHALASTSGICVSSEWRIALITYAETFIELQHSQRLVAFALRSEADNFHKELETASLNKEDAERYPDWLLIQDQIQGNFIIRAIQSSVAKEMISPSSSSNTILQLNMGEGKSHVIVPIASVALANSSKLVRVVVLKPLARQMFQLLVERICGIVNRRVFYLPFSRDVKMGLEQFQHIRQIFEECISVRGILVAQPEHILSFRLMVIERILASRHPLDNAAKELFGIQQLLRTASRDILDESDELLHVRYQLIYTMKEQRPLDDSPDRWISIQQIFDVINKVIKDIKERYPFEVDLSGFDGRQPFIGAFRECRLLGTAAADRLNNRIAEAVLDGAIDSFNLAGLSTRPQLRGALLEFIKLKVVDEQTRHLVESEYRGTGHWKALLLFRGLIGHGILAHVLGKHRWRVDYGLDLTRSLLAVPYRAKDMPSPRSEFGHPDVALCLTCLSYYYGGLNPVQVQECFTILLKLDNPIQEYEKWVKRGGKRIAASLRQLTGINTRDVQTFIEDVVPVFRYNQATIDFFLSRVVFPRVAKEFSHKLGTSGWDLAEEPVNGNFVTGFSGTNDNSELLPTSIAQRDPVNQLSTNAQVLSYLLGQENERYVCMANARGQPCTATEFLGLLVNEPEEVQVLLDVGAQMLELTNLELVKHWLTLRKDVAAGIFVDDEDQLSVLSQDGIIEPLYSSPFSKRLHQCVIYLDDAHTRGTDLKLPRNFRAAVTLGPRVTKDRLVQGCMRMRKLGHGQSIVFFAPPEIDRQIREAESIRDSRPVAVPHVLSWVMAQTCIDIEQRVPHWVQQGVDYYQRQNAYTAFLSSDAKDVRSLESAWLQPAQRTLDEMYGPPSTTWQQDLRVENIPAMQERLALLGIPITRHHVEMEEEQEREVSHEVEQELQLERPPYAEPCAHSVDPDIQFFIERGALPAKFSSILPLLKPLRSKAEHLDPEYPWSRSLLCTRDFMTTTTSRKETTRLTEYLRPVQWIISFRSSDRQEAAFVVVSPHEANALLPKIRGSQSVRLHMYSPRTTQAMRPMDNLLFYCVPPIPAASSSPISLNLRCQLNLWAGQLYFDSYNDYMQLCFLLGLSPEQKYDTEAMRSDGFVPPRGRTGKMRDICLFQSSPVSLVKALMGFRRKGMNFENTHLGKILHAKRLSEEEFEDEGE</sequence>
<feature type="domain" description="DUF3638" evidence="7">
    <location>
        <begin position="2063"/>
        <end position="2287"/>
    </location>
</feature>
<dbReference type="Proteomes" id="UP000284706">
    <property type="component" value="Unassembled WGS sequence"/>
</dbReference>
<dbReference type="Pfam" id="PF12340">
    <property type="entry name" value="DUF3638"/>
    <property type="match status" value="1"/>
</dbReference>
<evidence type="ECO:0000259" key="7">
    <source>
        <dbReference type="Pfam" id="PF12340"/>
    </source>
</evidence>
<dbReference type="PANTHER" id="PTHR13367">
    <property type="entry name" value="UBIQUITIN THIOESTERASE"/>
    <property type="match status" value="1"/>
</dbReference>
<comment type="caution">
    <text evidence="10">The sequence shown here is derived from an EMBL/GenBank/DDBJ whole genome shotgun (WGS) entry which is preliminary data.</text>
</comment>
<name>A0A409VF25_9AGAR</name>
<proteinExistence type="predicted"/>
<keyword evidence="11" id="KW-1185">Reference proteome</keyword>
<keyword evidence="6" id="KW-0788">Thiol protease</keyword>
<dbReference type="STRING" id="231916.A0A409VF25"/>
<organism evidence="10 11">
    <name type="scientific">Gymnopilus dilepis</name>
    <dbReference type="NCBI Taxonomy" id="231916"/>
    <lineage>
        <taxon>Eukaryota</taxon>
        <taxon>Fungi</taxon>
        <taxon>Dikarya</taxon>
        <taxon>Basidiomycota</taxon>
        <taxon>Agaricomycotina</taxon>
        <taxon>Agaricomycetes</taxon>
        <taxon>Agaricomycetidae</taxon>
        <taxon>Agaricales</taxon>
        <taxon>Agaricineae</taxon>
        <taxon>Hymenogastraceae</taxon>
        <taxon>Gymnopilus</taxon>
    </lineage>
</organism>